<feature type="active site" evidence="13">
    <location>
        <position position="210"/>
    </location>
</feature>
<dbReference type="AlphaFoldDB" id="A0A8C4NDQ7"/>
<dbReference type="PANTHER" id="PTHR47966">
    <property type="entry name" value="BETA-SITE APP-CLEAVING ENZYME, ISOFORM A-RELATED"/>
    <property type="match status" value="1"/>
</dbReference>
<dbReference type="Gene3D" id="2.60.40.1960">
    <property type="match status" value="1"/>
</dbReference>
<evidence type="ECO:0000256" key="6">
    <source>
        <dbReference type="ARBA" id="ARBA00022670"/>
    </source>
</evidence>
<keyword evidence="9" id="KW-0865">Zymogen</keyword>
<feature type="active site" evidence="13">
    <location>
        <position position="23"/>
    </location>
</feature>
<comment type="subcellular location">
    <subcellularLocation>
        <location evidence="2">Lysosome</location>
    </subcellularLocation>
</comment>
<evidence type="ECO:0000256" key="2">
    <source>
        <dbReference type="ARBA" id="ARBA00004371"/>
    </source>
</evidence>
<reference evidence="17" key="1">
    <citation type="submission" date="2025-08" db="UniProtKB">
        <authorList>
            <consortium name="Ensembl"/>
        </authorList>
    </citation>
    <scope>IDENTIFICATION</scope>
</reference>
<dbReference type="InterPro" id="IPR021109">
    <property type="entry name" value="Peptidase_aspartic_dom_sf"/>
</dbReference>
<dbReference type="InterPro" id="IPR001461">
    <property type="entry name" value="Aspartic_peptidase_A1"/>
</dbReference>
<dbReference type="EC" id="3.4.23.5" evidence="4"/>
<dbReference type="PRINTS" id="PR00792">
    <property type="entry name" value="PEPSIN"/>
</dbReference>
<dbReference type="InterPro" id="IPR033121">
    <property type="entry name" value="PEPTIDASE_A1"/>
</dbReference>
<dbReference type="PANTHER" id="PTHR47966:SF42">
    <property type="entry name" value="CATHEPSIN D"/>
    <property type="match status" value="1"/>
</dbReference>
<evidence type="ECO:0000256" key="4">
    <source>
        <dbReference type="ARBA" id="ARBA00011930"/>
    </source>
</evidence>
<evidence type="ECO:0000256" key="10">
    <source>
        <dbReference type="ARBA" id="ARBA00023157"/>
    </source>
</evidence>
<dbReference type="InterPro" id="IPR001969">
    <property type="entry name" value="Aspartic_peptidase_AS"/>
</dbReference>
<feature type="disulfide bond" evidence="14">
    <location>
        <begin position="244"/>
        <end position="281"/>
    </location>
</feature>
<dbReference type="GO" id="GO:0005764">
    <property type="term" value="C:lysosome"/>
    <property type="evidence" value="ECO:0007669"/>
    <property type="project" value="UniProtKB-SubCell"/>
</dbReference>
<evidence type="ECO:0000313" key="18">
    <source>
        <dbReference type="Proteomes" id="UP000694388"/>
    </source>
</evidence>
<organism evidence="17 18">
    <name type="scientific">Eptatretus burgeri</name>
    <name type="common">Inshore hagfish</name>
    <dbReference type="NCBI Taxonomy" id="7764"/>
    <lineage>
        <taxon>Eukaryota</taxon>
        <taxon>Metazoa</taxon>
        <taxon>Chordata</taxon>
        <taxon>Craniata</taxon>
        <taxon>Vertebrata</taxon>
        <taxon>Cyclostomata</taxon>
        <taxon>Myxini</taxon>
        <taxon>Myxiniformes</taxon>
        <taxon>Myxinidae</taxon>
        <taxon>Eptatretinae</taxon>
        <taxon>Eptatretus</taxon>
    </lineage>
</organism>
<feature type="disulfide bond" evidence="14">
    <location>
        <begin position="36"/>
        <end position="43"/>
    </location>
</feature>
<evidence type="ECO:0000256" key="7">
    <source>
        <dbReference type="ARBA" id="ARBA00022729"/>
    </source>
</evidence>
<keyword evidence="6 15" id="KW-0645">Protease</keyword>
<evidence type="ECO:0000256" key="11">
    <source>
        <dbReference type="ARBA" id="ARBA00023180"/>
    </source>
</evidence>
<evidence type="ECO:0000256" key="9">
    <source>
        <dbReference type="ARBA" id="ARBA00023145"/>
    </source>
</evidence>
<dbReference type="GO" id="GO:0004190">
    <property type="term" value="F:aspartic-type endopeptidase activity"/>
    <property type="evidence" value="ECO:0007669"/>
    <property type="project" value="UniProtKB-KW"/>
</dbReference>
<evidence type="ECO:0000256" key="5">
    <source>
        <dbReference type="ARBA" id="ARBA00015582"/>
    </source>
</evidence>
<evidence type="ECO:0000256" key="12">
    <source>
        <dbReference type="ARBA" id="ARBA00023228"/>
    </source>
</evidence>
<reference evidence="17" key="2">
    <citation type="submission" date="2025-09" db="UniProtKB">
        <authorList>
            <consortium name="Ensembl"/>
        </authorList>
    </citation>
    <scope>IDENTIFICATION</scope>
</reference>
<sequence>MDAQYYGEIAIGTPPQLFTVIFDTGSSNLWVPSVHCAITDIACWLHHKYNHDKSSTYIKNGTKFELHYGTGSLSGYLSMDTVSIGDLNVKNQLFGEALKQPGVTFIAAKFDGILGLGYPTIAVEAVRPIFDSMMSQKLLEQNVFSFYLNRDPTAPVGGELLLGGTNPKHYTGEIRYAAVTRKGYWQIKMDGGAVGNTMKMCKGGCQAIIDSGTSLITGPSAEITALQNAIGATPLIAGEYMVSCDKVPNLPKITFTIGGQVYTLSGEDYVIKVTSLGQTMCLSGFMGMDIPPPAGPLWILGDVFMGRYYSVFDRDHDRVGFATAV</sequence>
<dbReference type="Proteomes" id="UP000694388">
    <property type="component" value="Unplaced"/>
</dbReference>
<comment type="similarity">
    <text evidence="3 15">Belongs to the peptidase A1 family.</text>
</comment>
<feature type="domain" description="Peptidase A1" evidence="16">
    <location>
        <begin position="5"/>
        <end position="322"/>
    </location>
</feature>
<evidence type="ECO:0000259" key="16">
    <source>
        <dbReference type="PROSITE" id="PS51767"/>
    </source>
</evidence>
<dbReference type="PROSITE" id="PS51767">
    <property type="entry name" value="PEPTIDASE_A1"/>
    <property type="match status" value="1"/>
</dbReference>
<evidence type="ECO:0000256" key="15">
    <source>
        <dbReference type="RuleBase" id="RU000454"/>
    </source>
</evidence>
<keyword evidence="15" id="KW-0064">Aspartyl protease</keyword>
<name>A0A8C4NDQ7_EPTBU</name>
<accession>A0A8C4NDQ7</accession>
<protein>
    <recommendedName>
        <fullName evidence="5">Cathepsin D</fullName>
        <ecNumber evidence="4">3.4.23.5</ecNumber>
    </recommendedName>
</protein>
<keyword evidence="10 14" id="KW-1015">Disulfide bond</keyword>
<evidence type="ECO:0000256" key="14">
    <source>
        <dbReference type="PIRSR" id="PIRSR601461-2"/>
    </source>
</evidence>
<keyword evidence="8 15" id="KW-0378">Hydrolase</keyword>
<dbReference type="SUPFAM" id="SSF50630">
    <property type="entry name" value="Acid proteases"/>
    <property type="match status" value="1"/>
</dbReference>
<evidence type="ECO:0000313" key="17">
    <source>
        <dbReference type="Ensembl" id="ENSEBUP00000006184.1"/>
    </source>
</evidence>
<keyword evidence="12" id="KW-0458">Lysosome</keyword>
<dbReference type="Pfam" id="PF00026">
    <property type="entry name" value="Asp"/>
    <property type="match status" value="1"/>
</dbReference>
<proteinExistence type="inferred from homology"/>
<dbReference type="GeneTree" id="ENSGT00940000155733"/>
<evidence type="ECO:0000256" key="13">
    <source>
        <dbReference type="PIRSR" id="PIRSR601461-1"/>
    </source>
</evidence>
<dbReference type="PROSITE" id="PS00141">
    <property type="entry name" value="ASP_PROTEASE"/>
    <property type="match status" value="2"/>
</dbReference>
<dbReference type="Gene3D" id="2.40.70.10">
    <property type="entry name" value="Acid Proteases"/>
    <property type="match status" value="2"/>
</dbReference>
<dbReference type="FunFam" id="2.40.70.10:FF:000066">
    <property type="entry name" value="Napsin A aspartic peptidase"/>
    <property type="match status" value="1"/>
</dbReference>
<evidence type="ECO:0000256" key="1">
    <source>
        <dbReference type="ARBA" id="ARBA00000585"/>
    </source>
</evidence>
<keyword evidence="7" id="KW-0732">Signal</keyword>
<dbReference type="FunFam" id="2.40.70.10:FF:000008">
    <property type="entry name" value="Cathepsin D"/>
    <property type="match status" value="1"/>
</dbReference>
<feature type="disulfide bond" evidence="14">
    <location>
        <begin position="201"/>
        <end position="205"/>
    </location>
</feature>
<dbReference type="GO" id="GO:0006508">
    <property type="term" value="P:proteolysis"/>
    <property type="evidence" value="ECO:0007669"/>
    <property type="project" value="UniProtKB-KW"/>
</dbReference>
<dbReference type="Ensembl" id="ENSEBUT00000006636.1">
    <property type="protein sequence ID" value="ENSEBUP00000006184.1"/>
    <property type="gene ID" value="ENSEBUG00000004116.1"/>
</dbReference>
<dbReference type="OMA" id="KGEYMIS"/>
<keyword evidence="18" id="KW-1185">Reference proteome</keyword>
<comment type="catalytic activity">
    <reaction evidence="1">
        <text>Specificity similar to, but narrower than, that of pepsin A. Does not cleave the 4-Gln-|-His-5 bond in B chain of insulin.</text>
        <dbReference type="EC" id="3.4.23.5"/>
    </reaction>
</comment>
<keyword evidence="11" id="KW-0325">Glycoprotein</keyword>
<evidence type="ECO:0000256" key="8">
    <source>
        <dbReference type="ARBA" id="ARBA00022801"/>
    </source>
</evidence>
<evidence type="ECO:0000256" key="3">
    <source>
        <dbReference type="ARBA" id="ARBA00007447"/>
    </source>
</evidence>